<accession>A0A9P1FZQ3</accession>
<dbReference type="EMBL" id="CAMXCT010002097">
    <property type="protein sequence ID" value="CAI3995614.1"/>
    <property type="molecule type" value="Genomic_DNA"/>
</dbReference>
<protein>
    <submittedName>
        <fullName evidence="5">Pre-mRNA-splicing factor 18</fullName>
    </submittedName>
</protein>
<organism evidence="3">
    <name type="scientific">Cladocopium goreaui</name>
    <dbReference type="NCBI Taxonomy" id="2562237"/>
    <lineage>
        <taxon>Eukaryota</taxon>
        <taxon>Sar</taxon>
        <taxon>Alveolata</taxon>
        <taxon>Dinophyceae</taxon>
        <taxon>Suessiales</taxon>
        <taxon>Symbiodiniaceae</taxon>
        <taxon>Cladocopium</taxon>
    </lineage>
</organism>
<dbReference type="OrthoDB" id="431051at2759"/>
<name>A0A9P1FZQ3_9DINO</name>
<dbReference type="EMBL" id="CAMXCT030002097">
    <property type="protein sequence ID" value="CAL4782926.1"/>
    <property type="molecule type" value="Genomic_DNA"/>
</dbReference>
<dbReference type="Pfam" id="PF03314">
    <property type="entry name" value="DUF273"/>
    <property type="match status" value="1"/>
</dbReference>
<dbReference type="Pfam" id="PF02840">
    <property type="entry name" value="Prp18"/>
    <property type="match status" value="1"/>
</dbReference>
<dbReference type="SUPFAM" id="SSF47938">
    <property type="entry name" value="Functional domain of the splicing factor Prp18"/>
    <property type="match status" value="1"/>
</dbReference>
<feature type="signal peptide" evidence="1">
    <location>
        <begin position="1"/>
        <end position="23"/>
    </location>
</feature>
<keyword evidence="6" id="KW-1185">Reference proteome</keyword>
<dbReference type="PANTHER" id="PTHR31562:SF4">
    <property type="entry name" value="DUF268 DOMAIN-CONTAINING PROTEIN-RELATED"/>
    <property type="match status" value="1"/>
</dbReference>
<dbReference type="Gene3D" id="1.20.940.10">
    <property type="entry name" value="Functional domain of the splicing factor Prp18"/>
    <property type="match status" value="1"/>
</dbReference>
<reference evidence="4" key="2">
    <citation type="submission" date="2024-04" db="EMBL/GenBank/DDBJ databases">
        <authorList>
            <person name="Chen Y."/>
            <person name="Shah S."/>
            <person name="Dougan E. K."/>
            <person name="Thang M."/>
            <person name="Chan C."/>
        </authorList>
    </citation>
    <scope>NUCLEOTIDE SEQUENCE [LARGE SCALE GENOMIC DNA]</scope>
</reference>
<dbReference type="InterPro" id="IPR004988">
    <property type="entry name" value="DUF273"/>
</dbReference>
<evidence type="ECO:0000313" key="4">
    <source>
        <dbReference type="EMBL" id="CAL1148989.1"/>
    </source>
</evidence>
<evidence type="ECO:0000313" key="5">
    <source>
        <dbReference type="EMBL" id="CAL4782926.1"/>
    </source>
</evidence>
<feature type="chain" id="PRO_5043272355" evidence="1">
    <location>
        <begin position="24"/>
        <end position="681"/>
    </location>
</feature>
<dbReference type="GO" id="GO:0008380">
    <property type="term" value="P:RNA splicing"/>
    <property type="evidence" value="ECO:0007669"/>
    <property type="project" value="InterPro"/>
</dbReference>
<dbReference type="EMBL" id="CAMXCT020002097">
    <property type="protein sequence ID" value="CAL1148989.1"/>
    <property type="molecule type" value="Genomic_DNA"/>
</dbReference>
<dbReference type="Proteomes" id="UP001152797">
    <property type="component" value="Unassembled WGS sequence"/>
</dbReference>
<dbReference type="InterPro" id="IPR004098">
    <property type="entry name" value="Prp18"/>
</dbReference>
<evidence type="ECO:0000259" key="2">
    <source>
        <dbReference type="Pfam" id="PF02840"/>
    </source>
</evidence>
<dbReference type="InterPro" id="IPR029044">
    <property type="entry name" value="Nucleotide-diphossugar_trans"/>
</dbReference>
<dbReference type="GO" id="GO:0005681">
    <property type="term" value="C:spliceosomal complex"/>
    <property type="evidence" value="ECO:0007669"/>
    <property type="project" value="InterPro"/>
</dbReference>
<dbReference type="AlphaFoldDB" id="A0A9P1FZQ3"/>
<keyword evidence="1" id="KW-0732">Signal</keyword>
<dbReference type="PANTHER" id="PTHR31562">
    <property type="entry name" value="PROTEIN CBG18972"/>
    <property type="match status" value="1"/>
</dbReference>
<feature type="domain" description="Prp18" evidence="2">
    <location>
        <begin position="478"/>
        <end position="604"/>
    </location>
</feature>
<reference evidence="3" key="1">
    <citation type="submission" date="2022-10" db="EMBL/GenBank/DDBJ databases">
        <authorList>
            <person name="Chen Y."/>
            <person name="Dougan E. K."/>
            <person name="Chan C."/>
            <person name="Rhodes N."/>
            <person name="Thang M."/>
        </authorList>
    </citation>
    <scope>NUCLEOTIDE SEQUENCE</scope>
</reference>
<evidence type="ECO:0000256" key="1">
    <source>
        <dbReference type="SAM" id="SignalP"/>
    </source>
</evidence>
<sequence length="681" mass="76039">MQWRCVSYLLNLVLLGLLGFSLSADWTFGLAPSRHQRLELPDAEQLQPELKGSEAVGLVIVADGNFRQHYQGQISSVRCYAQKNGYDLWLLHGDEFEECGSKYYPPGYYFFQKHCVVAALLEEQSAAYTVAVLDADVVAVVLDRNLSYWIQNGGDLQFYGRITGVEIASGNYIASNKPWVLEFLRYWAHFRFRQPSGFSSADNGALHLALLEILELPETLEVQQLYSNLTENVENLQPYWHFIQVATGALRARSFHLGHSKLGRLCNHAQSQGLGDCVLSVWPRMNFFVADGVYLDNHGSSIGPVMHHGIKSQEWMLRYFKDLEKCVVNPSALVSPKQLGAKAVGLAEGYSHLYRKGMIALAEGIRPFGGPSLISRGSGDLVANGDQKWQSWGYACCRGLSRNEVCPHAAADVEEEGQSSEEDAAAKALRVAWQDGKLLDADPPDELPRREETQPEELVALEFLAQFVLYWFQHWKSHEKPEQLQLDSTRSALLKLMKQLNRKVVDGVLLSGLVEFADLAHRREYAQANDVYVNITIGKATWHSALDLGEQRAHWGQGCSLRTMQRQVVEKDMKNASAFDTDPVVQSYVHALKRMVTYMQTVQPSTDPSKQGHVPAPRAKADEVGLPVRPGIRDSDGRDHSPEFVDVNDASARDAQRGIAFGSRENGRAHPFVGIGFARGI</sequence>
<dbReference type="Gene3D" id="3.90.550.10">
    <property type="entry name" value="Spore Coat Polysaccharide Biosynthesis Protein SpsA, Chain A"/>
    <property type="match status" value="1"/>
</dbReference>
<evidence type="ECO:0000313" key="3">
    <source>
        <dbReference type="EMBL" id="CAI3995614.1"/>
    </source>
</evidence>
<comment type="caution">
    <text evidence="3">The sequence shown here is derived from an EMBL/GenBank/DDBJ whole genome shotgun (WGS) entry which is preliminary data.</text>
</comment>
<evidence type="ECO:0000313" key="6">
    <source>
        <dbReference type="Proteomes" id="UP001152797"/>
    </source>
</evidence>
<proteinExistence type="predicted"/>
<gene>
    <name evidence="3" type="ORF">C1SCF055_LOCUS22151</name>
</gene>